<dbReference type="GO" id="GO:0046872">
    <property type="term" value="F:metal ion binding"/>
    <property type="evidence" value="ECO:0007669"/>
    <property type="project" value="UniProtKB-KW"/>
</dbReference>
<evidence type="ECO:0000256" key="1">
    <source>
        <dbReference type="ARBA" id="ARBA00022714"/>
    </source>
</evidence>
<name>A0A0C4YAF4_9BURK</name>
<keyword evidence="7" id="KW-1185">Reference proteome</keyword>
<dbReference type="Gene3D" id="3.10.20.30">
    <property type="match status" value="1"/>
</dbReference>
<reference evidence="6 7" key="1">
    <citation type="journal article" date="2015" name="Genome Announc.">
        <title>Complete Genome Sequence of Cupriavidus basilensis 4G11, Isolated from the Oak Ridge Field Research Center Site.</title>
        <authorList>
            <person name="Ray J."/>
            <person name="Waters R.J."/>
            <person name="Skerker J.M."/>
            <person name="Kuehl J.V."/>
            <person name="Price M.N."/>
            <person name="Huang J."/>
            <person name="Chakraborty R."/>
            <person name="Arkin A.P."/>
            <person name="Deutschbauer A."/>
        </authorList>
    </citation>
    <scope>NUCLEOTIDE SEQUENCE [LARGE SCALE GENOMIC DNA]</scope>
    <source>
        <strain evidence="6">4G11</strain>
    </source>
</reference>
<dbReference type="RefSeq" id="WP_043345955.1">
    <property type="nucleotide sequence ID" value="NZ_CP010536.1"/>
</dbReference>
<evidence type="ECO:0000259" key="5">
    <source>
        <dbReference type="PROSITE" id="PS51085"/>
    </source>
</evidence>
<accession>A0A0C4YAF4</accession>
<keyword evidence="1" id="KW-0001">2Fe-2S</keyword>
<dbReference type="KEGG" id="cbw:RR42_m1834"/>
<keyword evidence="4" id="KW-0411">Iron-sulfur</keyword>
<feature type="domain" description="2Fe-2S ferredoxin-type" evidence="5">
    <location>
        <begin position="1"/>
        <end position="76"/>
    </location>
</feature>
<dbReference type="Proteomes" id="UP000031843">
    <property type="component" value="Chromosome main"/>
</dbReference>
<dbReference type="InterPro" id="IPR001041">
    <property type="entry name" value="2Fe-2S_ferredoxin-type"/>
</dbReference>
<organism evidence="6 7">
    <name type="scientific">Cupriavidus basilensis</name>
    <dbReference type="NCBI Taxonomy" id="68895"/>
    <lineage>
        <taxon>Bacteria</taxon>
        <taxon>Pseudomonadati</taxon>
        <taxon>Pseudomonadota</taxon>
        <taxon>Betaproteobacteria</taxon>
        <taxon>Burkholderiales</taxon>
        <taxon>Burkholderiaceae</taxon>
        <taxon>Cupriavidus</taxon>
    </lineage>
</organism>
<sequence length="152" mass="16161">MLPLNINGKTVSVQSDPDTPLLWVLRCELGLTGTKYGCGIGVCRACTVQLNGAPQVACMSPVSTLANIRIVTIEGLRGAQAQALRAAWLDLDVVQCGYCQSAQLMTASALLRSIPKPSDADIDRAMAHIVCRCGTYPRIRAAIHQAAGQPRT</sequence>
<dbReference type="InterPro" id="IPR036010">
    <property type="entry name" value="2Fe-2S_ferredoxin-like_sf"/>
</dbReference>
<dbReference type="Gene3D" id="1.10.150.120">
    <property type="entry name" value="[2Fe-2S]-binding domain"/>
    <property type="match status" value="1"/>
</dbReference>
<dbReference type="InterPro" id="IPR002888">
    <property type="entry name" value="2Fe-2S-bd"/>
</dbReference>
<dbReference type="GO" id="GO:0047121">
    <property type="term" value="F:isoquinoline 1-oxidoreductase activity"/>
    <property type="evidence" value="ECO:0007669"/>
    <property type="project" value="UniProtKB-EC"/>
</dbReference>
<gene>
    <name evidence="6" type="ORF">RR42_m1834</name>
</gene>
<dbReference type="PANTHER" id="PTHR44379:SF2">
    <property type="entry name" value="BLR6218 PROTEIN"/>
    <property type="match status" value="1"/>
</dbReference>
<dbReference type="SUPFAM" id="SSF54292">
    <property type="entry name" value="2Fe-2S ferredoxin-like"/>
    <property type="match status" value="1"/>
</dbReference>
<dbReference type="EMBL" id="CP010536">
    <property type="protein sequence ID" value="AJG19229.1"/>
    <property type="molecule type" value="Genomic_DNA"/>
</dbReference>
<dbReference type="SUPFAM" id="SSF47741">
    <property type="entry name" value="CO dehydrogenase ISP C-domain like"/>
    <property type="match status" value="1"/>
</dbReference>
<dbReference type="PANTHER" id="PTHR44379">
    <property type="entry name" value="OXIDOREDUCTASE WITH IRON-SULFUR SUBUNIT"/>
    <property type="match status" value="1"/>
</dbReference>
<dbReference type="AlphaFoldDB" id="A0A0C4YAF4"/>
<dbReference type="Pfam" id="PF00111">
    <property type="entry name" value="Fer2"/>
    <property type="match status" value="1"/>
</dbReference>
<dbReference type="InterPro" id="IPR036884">
    <property type="entry name" value="2Fe-2S-bd_dom_sf"/>
</dbReference>
<evidence type="ECO:0000256" key="4">
    <source>
        <dbReference type="ARBA" id="ARBA00023014"/>
    </source>
</evidence>
<dbReference type="InterPro" id="IPR012675">
    <property type="entry name" value="Beta-grasp_dom_sf"/>
</dbReference>
<keyword evidence="6" id="KW-0560">Oxidoreductase</keyword>
<evidence type="ECO:0000313" key="6">
    <source>
        <dbReference type="EMBL" id="AJG19229.1"/>
    </source>
</evidence>
<dbReference type="OrthoDB" id="9179439at2"/>
<dbReference type="EC" id="1.3.99.16" evidence="6"/>
<dbReference type="InterPro" id="IPR051452">
    <property type="entry name" value="Diverse_Oxidoreductases"/>
</dbReference>
<evidence type="ECO:0000256" key="3">
    <source>
        <dbReference type="ARBA" id="ARBA00023004"/>
    </source>
</evidence>
<proteinExistence type="predicted"/>
<protein>
    <submittedName>
        <fullName evidence="6">Isoquinoline 1-oxidoreductase alpha subunit</fullName>
        <ecNumber evidence="6">1.3.99.16</ecNumber>
    </submittedName>
</protein>
<evidence type="ECO:0000313" key="7">
    <source>
        <dbReference type="Proteomes" id="UP000031843"/>
    </source>
</evidence>
<keyword evidence="2" id="KW-0479">Metal-binding</keyword>
<dbReference type="PROSITE" id="PS51085">
    <property type="entry name" value="2FE2S_FER_2"/>
    <property type="match status" value="1"/>
</dbReference>
<evidence type="ECO:0000256" key="2">
    <source>
        <dbReference type="ARBA" id="ARBA00022723"/>
    </source>
</evidence>
<keyword evidence="3" id="KW-0408">Iron</keyword>
<dbReference type="CDD" id="cd00207">
    <property type="entry name" value="fer2"/>
    <property type="match status" value="1"/>
</dbReference>
<dbReference type="GO" id="GO:0051537">
    <property type="term" value="F:2 iron, 2 sulfur cluster binding"/>
    <property type="evidence" value="ECO:0007669"/>
    <property type="project" value="UniProtKB-KW"/>
</dbReference>
<dbReference type="STRING" id="68895.RR42_m1834"/>
<dbReference type="Pfam" id="PF01799">
    <property type="entry name" value="Fer2_2"/>
    <property type="match status" value="1"/>
</dbReference>